<feature type="active site" evidence="7">
    <location>
        <position position="997"/>
    </location>
</feature>
<dbReference type="PROSITE" id="PS51767">
    <property type="entry name" value="PEPTIDASE_A1"/>
    <property type="match status" value="3"/>
</dbReference>
<keyword evidence="5 8" id="KW-0378">Hydrolase</keyword>
<evidence type="ECO:0000313" key="12">
    <source>
        <dbReference type="Proteomes" id="UP000323000"/>
    </source>
</evidence>
<dbReference type="PANTHER" id="PTHR13683">
    <property type="entry name" value="ASPARTYL PROTEASES"/>
    <property type="match status" value="1"/>
</dbReference>
<keyword evidence="2 8" id="KW-0645">Protease</keyword>
<feature type="domain" description="Peptidase A1" evidence="10">
    <location>
        <begin position="517"/>
        <end position="861"/>
    </location>
</feature>
<dbReference type="Proteomes" id="UP000323000">
    <property type="component" value="Chromosome 5"/>
</dbReference>
<dbReference type="InterPro" id="IPR032799">
    <property type="entry name" value="TAXi_C"/>
</dbReference>
<keyword evidence="3 9" id="KW-0732">Signal</keyword>
<evidence type="ECO:0000313" key="11">
    <source>
        <dbReference type="EMBL" id="TXG62308.1"/>
    </source>
</evidence>
<dbReference type="FunFam" id="2.40.70.10:FF:000021">
    <property type="entry name" value="Aspartyl protease AED1"/>
    <property type="match status" value="2"/>
</dbReference>
<evidence type="ECO:0000259" key="10">
    <source>
        <dbReference type="PROSITE" id="PS51767"/>
    </source>
</evidence>
<dbReference type="PRINTS" id="PR00792">
    <property type="entry name" value="PEPSIN"/>
</dbReference>
<dbReference type="Pfam" id="PF14541">
    <property type="entry name" value="TAXi_C"/>
    <property type="match status" value="3"/>
</dbReference>
<evidence type="ECO:0000256" key="3">
    <source>
        <dbReference type="ARBA" id="ARBA00022729"/>
    </source>
</evidence>
<accession>A0A5C7I014</accession>
<feature type="signal peptide" evidence="9">
    <location>
        <begin position="1"/>
        <end position="28"/>
    </location>
</feature>
<evidence type="ECO:0000256" key="8">
    <source>
        <dbReference type="RuleBase" id="RU000454"/>
    </source>
</evidence>
<dbReference type="PROSITE" id="PS00141">
    <property type="entry name" value="ASP_PROTEASE"/>
    <property type="match status" value="2"/>
</dbReference>
<dbReference type="PANTHER" id="PTHR13683:SF750">
    <property type="entry name" value="ASPARTYL PROTEASE AED1"/>
    <property type="match status" value="1"/>
</dbReference>
<dbReference type="InterPro" id="IPR001969">
    <property type="entry name" value="Aspartic_peptidase_AS"/>
</dbReference>
<reference evidence="12" key="1">
    <citation type="journal article" date="2019" name="Gigascience">
        <title>De novo genome assembly of the endangered Acer yangbiense, a plant species with extremely small populations endemic to Yunnan Province, China.</title>
        <authorList>
            <person name="Yang J."/>
            <person name="Wariss H.M."/>
            <person name="Tao L."/>
            <person name="Zhang R."/>
            <person name="Yun Q."/>
            <person name="Hollingsworth P."/>
            <person name="Dao Z."/>
            <person name="Luo G."/>
            <person name="Guo H."/>
            <person name="Ma Y."/>
            <person name="Sun W."/>
        </authorList>
    </citation>
    <scope>NUCLEOTIDE SEQUENCE [LARGE SCALE GENOMIC DNA]</scope>
    <source>
        <strain evidence="12">cv. Malutang</strain>
    </source>
</reference>
<dbReference type="PROSITE" id="PS51257">
    <property type="entry name" value="PROKAR_LIPOPROTEIN"/>
    <property type="match status" value="1"/>
</dbReference>
<feature type="chain" id="PRO_5022851335" description="Peptidase A1 domain-containing protein" evidence="9">
    <location>
        <begin position="29"/>
        <end position="1328"/>
    </location>
</feature>
<dbReference type="OrthoDB" id="2747330at2759"/>
<dbReference type="Pfam" id="PF14543">
    <property type="entry name" value="TAXi_N"/>
    <property type="match status" value="3"/>
</dbReference>
<feature type="domain" description="Peptidase A1" evidence="10">
    <location>
        <begin position="125"/>
        <end position="441"/>
    </location>
</feature>
<organism evidence="11 12">
    <name type="scientific">Acer yangbiense</name>
    <dbReference type="NCBI Taxonomy" id="1000413"/>
    <lineage>
        <taxon>Eukaryota</taxon>
        <taxon>Viridiplantae</taxon>
        <taxon>Streptophyta</taxon>
        <taxon>Embryophyta</taxon>
        <taxon>Tracheophyta</taxon>
        <taxon>Spermatophyta</taxon>
        <taxon>Magnoliopsida</taxon>
        <taxon>eudicotyledons</taxon>
        <taxon>Gunneridae</taxon>
        <taxon>Pentapetalae</taxon>
        <taxon>rosids</taxon>
        <taxon>malvids</taxon>
        <taxon>Sapindales</taxon>
        <taxon>Sapindaceae</taxon>
        <taxon>Hippocastanoideae</taxon>
        <taxon>Acereae</taxon>
        <taxon>Acer</taxon>
    </lineage>
</organism>
<dbReference type="InterPro" id="IPR021109">
    <property type="entry name" value="Peptidase_aspartic_dom_sf"/>
</dbReference>
<comment type="similarity">
    <text evidence="1 8">Belongs to the peptidase A1 family.</text>
</comment>
<feature type="active site" evidence="7">
    <location>
        <position position="1207"/>
    </location>
</feature>
<protein>
    <recommendedName>
        <fullName evidence="10">Peptidase A1 domain-containing protein</fullName>
    </recommendedName>
</protein>
<evidence type="ECO:0000256" key="4">
    <source>
        <dbReference type="ARBA" id="ARBA00022750"/>
    </source>
</evidence>
<dbReference type="GO" id="GO:0004190">
    <property type="term" value="F:aspartic-type endopeptidase activity"/>
    <property type="evidence" value="ECO:0007669"/>
    <property type="project" value="UniProtKB-KW"/>
</dbReference>
<evidence type="ECO:0000256" key="1">
    <source>
        <dbReference type="ARBA" id="ARBA00007447"/>
    </source>
</evidence>
<evidence type="ECO:0000256" key="9">
    <source>
        <dbReference type="SAM" id="SignalP"/>
    </source>
</evidence>
<evidence type="ECO:0000256" key="5">
    <source>
        <dbReference type="ARBA" id="ARBA00022801"/>
    </source>
</evidence>
<dbReference type="InterPro" id="IPR001461">
    <property type="entry name" value="Aspartic_peptidase_A1"/>
</dbReference>
<dbReference type="GO" id="GO:0006508">
    <property type="term" value="P:proteolysis"/>
    <property type="evidence" value="ECO:0007669"/>
    <property type="project" value="UniProtKB-KW"/>
</dbReference>
<dbReference type="Gene3D" id="2.40.70.10">
    <property type="entry name" value="Acid Proteases"/>
    <property type="match status" value="7"/>
</dbReference>
<feature type="domain" description="Peptidase A1" evidence="10">
    <location>
        <begin position="979"/>
        <end position="1323"/>
    </location>
</feature>
<gene>
    <name evidence="11" type="ORF">EZV62_013671</name>
</gene>
<dbReference type="FunFam" id="2.40.70.10:FF:000013">
    <property type="entry name" value="Aspartyl protease AED1"/>
    <property type="match status" value="2"/>
</dbReference>
<evidence type="ECO:0000256" key="7">
    <source>
        <dbReference type="PIRSR" id="PIRSR601461-1"/>
    </source>
</evidence>
<keyword evidence="6" id="KW-1015">Disulfide bond</keyword>
<dbReference type="InterPro" id="IPR032861">
    <property type="entry name" value="TAXi_N"/>
</dbReference>
<name>A0A5C7I014_9ROSI</name>
<dbReference type="InterPro" id="IPR033121">
    <property type="entry name" value="PEPTIDASE_A1"/>
</dbReference>
<evidence type="ECO:0000256" key="6">
    <source>
        <dbReference type="ARBA" id="ARBA00023157"/>
    </source>
</evidence>
<keyword evidence="4 8" id="KW-0064">Aspartyl protease</keyword>
<keyword evidence="12" id="KW-1185">Reference proteome</keyword>
<dbReference type="EMBL" id="VAHF01000005">
    <property type="protein sequence ID" value="TXG62308.1"/>
    <property type="molecule type" value="Genomic_DNA"/>
</dbReference>
<evidence type="ECO:0000256" key="2">
    <source>
        <dbReference type="ARBA" id="ARBA00022670"/>
    </source>
</evidence>
<proteinExistence type="inferred from homology"/>
<dbReference type="SUPFAM" id="SSF50630">
    <property type="entry name" value="Acid proteases"/>
    <property type="match status" value="3"/>
</dbReference>
<comment type="caution">
    <text evidence="11">The sequence shown here is derived from an EMBL/GenBank/DDBJ whole genome shotgun (WGS) entry which is preliminary data.</text>
</comment>
<sequence>MAVFLRFLLQASLLVSCLVCSCLENTYAKEPGEGQHSHSHIVSVSSLLPSTVCNRSRKVSSKDSLELVHKHGPCFELNQGKAKTLSWSEILLKDQARVRSINFRRRYMNSDGNRFEQTKSKNLPFGYDPAIGGGEIYAKIDIGTPGQSNYVILDTGRQPHPRGCVSNKCLYRTGYGDGSFSIGYFVQDKLTFPTADRKSKVVVNNYLFGCGVNNSEANSESSIGLMGLSRAPISFVYQTAPLFKKYFSYCLPSDFSSTGYLTFGKPDDLNNKYIKFTPIPTTPQQSQFYDIVITGISVAGKKLAIKRSVFAEAGAVVDSGTTITRLPPEAYAAMRSAFRQEMARYKFIGAVGNTDTCYDFSSYKTVCLAFTAADDGDGAILGNIMQRSIQVVHDVEGRRVGFGPENTYAKEPGEGQLSHSHIVSVSSLLPSTVCNRSRKVSSKDSLELVHKHGPCSELNQGKAKTLSWSEILLKDQARVRSINFRRRYMNSDGNRFEQTKSKNLPFGYDPAIGGGEIYAKIDIGTPGQSNYVILDTGSDITWIQCKPCAQCFKQPSPIFDPSKSSSHTNLPCNSSKCNLLSVSRPPHPRGCVSNKCLYGSGYGDGSFSIGYFVQDKLTFPTADRKSKVVVNNYLFGCGVNNSEANSESSIGLMGLSRAPISFVYQTAPLFKKYFSYCLPSDFSSTGYLTFGKPDDLNNKYIKFTPIPTTPQQSQFYDIVITGISVAGKKLAIKSSVFAEAGAVVDSGTTITRLPPEAYAAMRSAFRQEMARYKFIGAVGNTDTCYDFSSYKTVVIPKVSFYFEGGVELEVDVKGIMLADDVKTVCLAFTAADDGDGAILGNIMQRSIQVVHDVEGRRVGFGPENSYAQEPGEGHHSHSHIVPVSSLTLLPSTLCLCRCDISVSSKGYLELVHIHGPCSELNQGKAKTPSLSEILLRDQARVQSINSRRRYMNSDGNLFKQTKSTTLPFGYDYSIGGANFYTKIDIGTPEQSNYVMLDTGSDITWIQCKPCAQCFKQPSPIFDPSKSSSHTNLPCNSSKCNLLSVSRPPHPRGCVSNKCLYHTGYIDGSFSIGYFVQDKLTFPTADRKSKVVVNNYLFGCGVNNSEASSESSIGLMGLSRAPISFVYQTAPLFKKYFSYCLPSDFSSTGYLTFGKPDDLNNKYIKFTPIPTTPQQSQFYDVIITGISVAGKKLPIKSSVYADGGAVVDSGTAVTRLQPEAYGALRSAFRKEMALYKLIGGVGNIDTCYDFSSYETVVIPKVSFYFEGGVELEVDVKGIMLADDVKTVCLAFTAADDGDGAILGNLMQRTVQVVHDVEGRRVGFGPGTCA</sequence>